<gene>
    <name evidence="12" type="ORF">OS493_030439</name>
</gene>
<name>A0A9W9YWE1_9CNID</name>
<evidence type="ECO:0000256" key="6">
    <source>
        <dbReference type="ARBA" id="ARBA00022968"/>
    </source>
</evidence>
<protein>
    <recommendedName>
        <fullName evidence="11">Fringe-like glycosyltransferase domain-containing protein</fullName>
    </recommendedName>
</protein>
<dbReference type="GO" id="GO:0012505">
    <property type="term" value="C:endomembrane system"/>
    <property type="evidence" value="ECO:0007669"/>
    <property type="project" value="UniProtKB-SubCell"/>
</dbReference>
<dbReference type="AlphaFoldDB" id="A0A9W9YWE1"/>
<evidence type="ECO:0000256" key="9">
    <source>
        <dbReference type="ARBA" id="ARBA00037847"/>
    </source>
</evidence>
<evidence type="ECO:0000256" key="7">
    <source>
        <dbReference type="ARBA" id="ARBA00022989"/>
    </source>
</evidence>
<evidence type="ECO:0000313" key="13">
    <source>
        <dbReference type="Proteomes" id="UP001163046"/>
    </source>
</evidence>
<evidence type="ECO:0000256" key="2">
    <source>
        <dbReference type="ARBA" id="ARBA00008661"/>
    </source>
</evidence>
<comment type="subcellular location">
    <subcellularLocation>
        <location evidence="9">Endomembrane system</location>
        <topology evidence="9">Single-pass membrane protein</topology>
    </subcellularLocation>
    <subcellularLocation>
        <location evidence="1">Membrane</location>
        <topology evidence="1">Single-pass type II membrane protein</topology>
    </subcellularLocation>
</comment>
<dbReference type="Proteomes" id="UP001163046">
    <property type="component" value="Unassembled WGS sequence"/>
</dbReference>
<accession>A0A9W9YWE1</accession>
<keyword evidence="7 10" id="KW-1133">Transmembrane helix</keyword>
<keyword evidence="3" id="KW-0328">Glycosyltransferase</keyword>
<comment type="caution">
    <text evidence="12">The sequence shown here is derived from an EMBL/GenBank/DDBJ whole genome shotgun (WGS) entry which is preliminary data.</text>
</comment>
<dbReference type="GO" id="GO:0016757">
    <property type="term" value="F:glycosyltransferase activity"/>
    <property type="evidence" value="ECO:0007669"/>
    <property type="project" value="UniProtKB-KW"/>
</dbReference>
<dbReference type="EMBL" id="MU826858">
    <property type="protein sequence ID" value="KAJ7370687.1"/>
    <property type="molecule type" value="Genomic_DNA"/>
</dbReference>
<evidence type="ECO:0000313" key="12">
    <source>
        <dbReference type="EMBL" id="KAJ7370687.1"/>
    </source>
</evidence>
<evidence type="ECO:0000256" key="5">
    <source>
        <dbReference type="ARBA" id="ARBA00022692"/>
    </source>
</evidence>
<dbReference type="OrthoDB" id="8959630at2759"/>
<evidence type="ECO:0000259" key="11">
    <source>
        <dbReference type="Pfam" id="PF02434"/>
    </source>
</evidence>
<feature type="domain" description="Fringe-like glycosyltransferase" evidence="11">
    <location>
        <begin position="166"/>
        <end position="415"/>
    </location>
</feature>
<proteinExistence type="inferred from homology"/>
<dbReference type="Gene3D" id="3.90.550.50">
    <property type="match status" value="1"/>
</dbReference>
<keyword evidence="8 10" id="KW-0472">Membrane</keyword>
<evidence type="ECO:0000256" key="8">
    <source>
        <dbReference type="ARBA" id="ARBA00023136"/>
    </source>
</evidence>
<keyword evidence="5 10" id="KW-0812">Transmembrane</keyword>
<evidence type="ECO:0000256" key="1">
    <source>
        <dbReference type="ARBA" id="ARBA00004606"/>
    </source>
</evidence>
<evidence type="ECO:0000256" key="4">
    <source>
        <dbReference type="ARBA" id="ARBA00022679"/>
    </source>
</evidence>
<organism evidence="12 13">
    <name type="scientific">Desmophyllum pertusum</name>
    <dbReference type="NCBI Taxonomy" id="174260"/>
    <lineage>
        <taxon>Eukaryota</taxon>
        <taxon>Metazoa</taxon>
        <taxon>Cnidaria</taxon>
        <taxon>Anthozoa</taxon>
        <taxon>Hexacorallia</taxon>
        <taxon>Scleractinia</taxon>
        <taxon>Caryophylliina</taxon>
        <taxon>Caryophylliidae</taxon>
        <taxon>Desmophyllum</taxon>
    </lineage>
</organism>
<dbReference type="GO" id="GO:0016020">
    <property type="term" value="C:membrane"/>
    <property type="evidence" value="ECO:0007669"/>
    <property type="project" value="UniProtKB-SubCell"/>
</dbReference>
<reference evidence="12" key="1">
    <citation type="submission" date="2023-01" db="EMBL/GenBank/DDBJ databases">
        <title>Genome assembly of the deep-sea coral Lophelia pertusa.</title>
        <authorList>
            <person name="Herrera S."/>
            <person name="Cordes E."/>
        </authorList>
    </citation>
    <scope>NUCLEOTIDE SEQUENCE</scope>
    <source>
        <strain evidence="12">USNM1676648</strain>
        <tissue evidence="12">Polyp</tissue>
    </source>
</reference>
<dbReference type="Pfam" id="PF02434">
    <property type="entry name" value="Fringe"/>
    <property type="match status" value="1"/>
</dbReference>
<keyword evidence="4" id="KW-0808">Transferase</keyword>
<comment type="similarity">
    <text evidence="2">Belongs to the glycosyltransferase 31 family.</text>
</comment>
<sequence>MYPPRRKCRKLLVWIGLAVVAQVMFSLFLHGEFNFAPVRRAKNTKRIDAIKSHLGLQSQDVDQMLENHKFIARAKLEHAHGRDDSIDYEETLVINEIKSTDLPRKSGRNLQNPLRVIRRNQSINLSTGIIGRSEVKGKATFDDKTATKKSNIGHEFRTENLRGSHSTELEDVFISVKTTGDYHESRVTILIDTWFQNAKNQVYFFTDREDTKINESLGGHLIITPCEAGHQRTRLCCKMQAELDFFAQNFNTKWFCHFDDDNYVNIPTLVKTLQSFNPHDDVYLGKPSLLKEMETWDRLDGNQKKKFWFATGGAGFCLSHALVTRMSPHISNGKFAESCERIKLPDDCTVGFISESLLNVSLTRSGLFHSHLENLPTIQESEFSKQISFSHGFMGGRYNRVNIEGPFDDGVDPSRFKSIHCLLYPETSWCPKSDEVDKIHDNTTDRSLQSSR</sequence>
<evidence type="ECO:0000256" key="10">
    <source>
        <dbReference type="SAM" id="Phobius"/>
    </source>
</evidence>
<keyword evidence="13" id="KW-1185">Reference proteome</keyword>
<evidence type="ECO:0000256" key="3">
    <source>
        <dbReference type="ARBA" id="ARBA00022676"/>
    </source>
</evidence>
<keyword evidence="6" id="KW-0735">Signal-anchor</keyword>
<dbReference type="PANTHER" id="PTHR10811">
    <property type="entry name" value="FRINGE-RELATED"/>
    <property type="match status" value="1"/>
</dbReference>
<feature type="transmembrane region" description="Helical" evidence="10">
    <location>
        <begin position="12"/>
        <end position="31"/>
    </location>
</feature>
<dbReference type="InterPro" id="IPR003378">
    <property type="entry name" value="Fringe-like_glycosylTrfase"/>
</dbReference>